<name>A0A0P0Y918_ORYSJ</name>
<reference evidence="1 2" key="2">
    <citation type="journal article" date="2013" name="Plant Cell Physiol.">
        <title>Rice Annotation Project Database (RAP-DB): an integrative and interactive database for rice genomics.</title>
        <authorList>
            <person name="Sakai H."/>
            <person name="Lee S.S."/>
            <person name="Tanaka T."/>
            <person name="Numa H."/>
            <person name="Kim J."/>
            <person name="Kawahara Y."/>
            <person name="Wakimoto H."/>
            <person name="Yang C.C."/>
            <person name="Iwamoto M."/>
            <person name="Abe T."/>
            <person name="Yamada Y."/>
            <person name="Muto A."/>
            <person name="Inokuchi H."/>
            <person name="Ikemura T."/>
            <person name="Matsumoto T."/>
            <person name="Sasaki T."/>
            <person name="Itoh T."/>
        </authorList>
    </citation>
    <scope>NUCLEOTIDE SEQUENCE [LARGE SCALE GENOMIC DNA]</scope>
    <source>
        <strain evidence="2">cv. Nipponbare</strain>
    </source>
</reference>
<reference evidence="1 2" key="3">
    <citation type="journal article" date="2013" name="Rice">
        <title>Improvement of the Oryza sativa Nipponbare reference genome using next generation sequence and optical map data.</title>
        <authorList>
            <person name="Kawahara Y."/>
            <person name="de la Bastide M."/>
            <person name="Hamilton J.P."/>
            <person name="Kanamori H."/>
            <person name="McCombie W.R."/>
            <person name="Ouyang S."/>
            <person name="Schwartz D.C."/>
            <person name="Tanaka T."/>
            <person name="Wu J."/>
            <person name="Zhou S."/>
            <person name="Childs K.L."/>
            <person name="Davidson R.M."/>
            <person name="Lin H."/>
            <person name="Quesada-Ocampo L."/>
            <person name="Vaillancourt B."/>
            <person name="Sakai H."/>
            <person name="Lee S.S."/>
            <person name="Kim J."/>
            <person name="Numa H."/>
            <person name="Itoh T."/>
            <person name="Buell C.R."/>
            <person name="Matsumoto T."/>
        </authorList>
    </citation>
    <scope>NUCLEOTIDE SEQUENCE [LARGE SCALE GENOMIC DNA]</scope>
    <source>
        <strain evidence="2">cv. Nipponbare</strain>
    </source>
</reference>
<evidence type="ECO:0000313" key="2">
    <source>
        <dbReference type="Proteomes" id="UP000059680"/>
    </source>
</evidence>
<accession>A0A0P0Y918</accession>
<dbReference type="AlphaFoldDB" id="A0A0P0Y918"/>
<evidence type="ECO:0000313" key="1">
    <source>
        <dbReference type="EMBL" id="BAT16605.1"/>
    </source>
</evidence>
<feature type="non-terminal residue" evidence="1">
    <location>
        <position position="1"/>
    </location>
</feature>
<dbReference type="ExpressionAtlas" id="A0A0P0Y918">
    <property type="expression patterns" value="baseline and differential"/>
</dbReference>
<dbReference type="Proteomes" id="UP000059680">
    <property type="component" value="Chromosome 12"/>
</dbReference>
<reference evidence="2" key="1">
    <citation type="journal article" date="2005" name="Nature">
        <title>The map-based sequence of the rice genome.</title>
        <authorList>
            <consortium name="International rice genome sequencing project (IRGSP)"/>
            <person name="Matsumoto T."/>
            <person name="Wu J."/>
            <person name="Kanamori H."/>
            <person name="Katayose Y."/>
            <person name="Fujisawa M."/>
            <person name="Namiki N."/>
            <person name="Mizuno H."/>
            <person name="Yamamoto K."/>
            <person name="Antonio B.A."/>
            <person name="Baba T."/>
            <person name="Sakata K."/>
            <person name="Nagamura Y."/>
            <person name="Aoki H."/>
            <person name="Arikawa K."/>
            <person name="Arita K."/>
            <person name="Bito T."/>
            <person name="Chiden Y."/>
            <person name="Fujitsuka N."/>
            <person name="Fukunaka R."/>
            <person name="Hamada M."/>
            <person name="Harada C."/>
            <person name="Hayashi A."/>
            <person name="Hijishita S."/>
            <person name="Honda M."/>
            <person name="Hosokawa S."/>
            <person name="Ichikawa Y."/>
            <person name="Idonuma A."/>
            <person name="Iijima M."/>
            <person name="Ikeda M."/>
            <person name="Ikeno M."/>
            <person name="Ito K."/>
            <person name="Ito S."/>
            <person name="Ito T."/>
            <person name="Ito Y."/>
            <person name="Ito Y."/>
            <person name="Iwabuchi A."/>
            <person name="Kamiya K."/>
            <person name="Karasawa W."/>
            <person name="Kurita K."/>
            <person name="Katagiri S."/>
            <person name="Kikuta A."/>
            <person name="Kobayashi H."/>
            <person name="Kobayashi N."/>
            <person name="Machita K."/>
            <person name="Maehara T."/>
            <person name="Masukawa M."/>
            <person name="Mizubayashi T."/>
            <person name="Mukai Y."/>
            <person name="Nagasaki H."/>
            <person name="Nagata Y."/>
            <person name="Naito S."/>
            <person name="Nakashima M."/>
            <person name="Nakama Y."/>
            <person name="Nakamichi Y."/>
            <person name="Nakamura M."/>
            <person name="Meguro A."/>
            <person name="Negishi M."/>
            <person name="Ohta I."/>
            <person name="Ohta T."/>
            <person name="Okamoto M."/>
            <person name="Ono N."/>
            <person name="Saji S."/>
            <person name="Sakaguchi M."/>
            <person name="Sakai K."/>
            <person name="Shibata M."/>
            <person name="Shimokawa T."/>
            <person name="Song J."/>
            <person name="Takazaki Y."/>
            <person name="Terasawa K."/>
            <person name="Tsugane M."/>
            <person name="Tsuji K."/>
            <person name="Ueda S."/>
            <person name="Waki K."/>
            <person name="Yamagata H."/>
            <person name="Yamamoto M."/>
            <person name="Yamamoto S."/>
            <person name="Yamane H."/>
            <person name="Yoshiki S."/>
            <person name="Yoshihara R."/>
            <person name="Yukawa K."/>
            <person name="Zhong H."/>
            <person name="Yano M."/>
            <person name="Yuan Q."/>
            <person name="Ouyang S."/>
            <person name="Liu J."/>
            <person name="Jones K.M."/>
            <person name="Gansberger K."/>
            <person name="Moffat K."/>
            <person name="Hill J."/>
            <person name="Bera J."/>
            <person name="Fadrosh D."/>
            <person name="Jin S."/>
            <person name="Johri S."/>
            <person name="Kim M."/>
            <person name="Overton L."/>
            <person name="Reardon M."/>
            <person name="Tsitrin T."/>
            <person name="Vuong H."/>
            <person name="Weaver B."/>
            <person name="Ciecko A."/>
            <person name="Tallon L."/>
            <person name="Jackson J."/>
            <person name="Pai G."/>
            <person name="Aken S.V."/>
            <person name="Utterback T."/>
            <person name="Reidmuller S."/>
            <person name="Feldblyum T."/>
            <person name="Hsiao J."/>
            <person name="Zismann V."/>
            <person name="Iobst S."/>
            <person name="de Vazeille A.R."/>
            <person name="Buell C.R."/>
            <person name="Ying K."/>
            <person name="Li Y."/>
            <person name="Lu T."/>
            <person name="Huang Y."/>
            <person name="Zhao Q."/>
            <person name="Feng Q."/>
            <person name="Zhang L."/>
            <person name="Zhu J."/>
            <person name="Weng Q."/>
            <person name="Mu J."/>
            <person name="Lu Y."/>
            <person name="Fan D."/>
            <person name="Liu Y."/>
            <person name="Guan J."/>
            <person name="Zhang Y."/>
            <person name="Yu S."/>
            <person name="Liu X."/>
            <person name="Zhang Y."/>
            <person name="Hong G."/>
            <person name="Han B."/>
            <person name="Choisne N."/>
            <person name="Demange N."/>
            <person name="Orjeda G."/>
            <person name="Samain S."/>
            <person name="Cattolico L."/>
            <person name="Pelletier E."/>
            <person name="Couloux A."/>
            <person name="Segurens B."/>
            <person name="Wincker P."/>
            <person name="D'Hont A."/>
            <person name="Scarpelli C."/>
            <person name="Weissenbach J."/>
            <person name="Salanoubat M."/>
            <person name="Quetier F."/>
            <person name="Yu Y."/>
            <person name="Kim H.R."/>
            <person name="Rambo T."/>
            <person name="Currie J."/>
            <person name="Collura K."/>
            <person name="Luo M."/>
            <person name="Yang T."/>
            <person name="Ammiraju J.S.S."/>
            <person name="Engler F."/>
            <person name="Soderlund C."/>
            <person name="Wing R.A."/>
            <person name="Palmer L.E."/>
            <person name="de la Bastide M."/>
            <person name="Spiegel L."/>
            <person name="Nascimento L."/>
            <person name="Zutavern T."/>
            <person name="O'Shaughnessy A."/>
            <person name="Dike S."/>
            <person name="Dedhia N."/>
            <person name="Preston R."/>
            <person name="Balija V."/>
            <person name="McCombie W.R."/>
            <person name="Chow T."/>
            <person name="Chen H."/>
            <person name="Chung M."/>
            <person name="Chen C."/>
            <person name="Shaw J."/>
            <person name="Wu H."/>
            <person name="Hsiao K."/>
            <person name="Chao Y."/>
            <person name="Chu M."/>
            <person name="Cheng C."/>
            <person name="Hour A."/>
            <person name="Lee P."/>
            <person name="Lin S."/>
            <person name="Lin Y."/>
            <person name="Liou J."/>
            <person name="Liu S."/>
            <person name="Hsing Y."/>
            <person name="Raghuvanshi S."/>
            <person name="Mohanty A."/>
            <person name="Bharti A.K."/>
            <person name="Gaur A."/>
            <person name="Gupta V."/>
            <person name="Kumar D."/>
            <person name="Ravi V."/>
            <person name="Vij S."/>
            <person name="Kapur A."/>
            <person name="Khurana P."/>
            <person name="Khurana P."/>
            <person name="Khurana J.P."/>
            <person name="Tyagi A.K."/>
            <person name="Gaikwad K."/>
            <person name="Singh A."/>
            <person name="Dalal V."/>
            <person name="Srivastava S."/>
            <person name="Dixit A."/>
            <person name="Pal A.K."/>
            <person name="Ghazi I.A."/>
            <person name="Yadav M."/>
            <person name="Pandit A."/>
            <person name="Bhargava A."/>
            <person name="Sureshbabu K."/>
            <person name="Batra K."/>
            <person name="Sharma T.R."/>
            <person name="Mohapatra T."/>
            <person name="Singh N.K."/>
            <person name="Messing J."/>
            <person name="Nelson A.B."/>
            <person name="Fuks G."/>
            <person name="Kavchok S."/>
            <person name="Keizer G."/>
            <person name="Linton E."/>
            <person name="Llaca V."/>
            <person name="Song R."/>
            <person name="Tanyolac B."/>
            <person name="Young S."/>
            <person name="Ho-Il K."/>
            <person name="Hahn J.H."/>
            <person name="Sangsakoo G."/>
            <person name="Vanavichit A."/>
            <person name="de Mattos Luiz.A.T."/>
            <person name="Zimmer P.D."/>
            <person name="Malone G."/>
            <person name="Dellagostin O."/>
            <person name="de Oliveira A.C."/>
            <person name="Bevan M."/>
            <person name="Bancroft I."/>
            <person name="Minx P."/>
            <person name="Cordum H."/>
            <person name="Wilson R."/>
            <person name="Cheng Z."/>
            <person name="Jin W."/>
            <person name="Jiang J."/>
            <person name="Leong S.A."/>
            <person name="Iwama H."/>
            <person name="Gojobori T."/>
            <person name="Itoh T."/>
            <person name="Niimura Y."/>
            <person name="Fujii Y."/>
            <person name="Habara T."/>
            <person name="Sakai H."/>
            <person name="Sato Y."/>
            <person name="Wilson G."/>
            <person name="Kumar K."/>
            <person name="McCouch S."/>
            <person name="Juretic N."/>
            <person name="Hoen D."/>
            <person name="Wright S."/>
            <person name="Bruskiewich R."/>
            <person name="Bureau T."/>
            <person name="Miyao A."/>
            <person name="Hirochika H."/>
            <person name="Nishikawa T."/>
            <person name="Kadowaki K."/>
            <person name="Sugiura M."/>
            <person name="Burr B."/>
            <person name="Sasaki T."/>
        </authorList>
    </citation>
    <scope>NUCLEOTIDE SEQUENCE [LARGE SCALE GENOMIC DNA]</scope>
    <source>
        <strain evidence="2">cv. Nipponbare</strain>
    </source>
</reference>
<proteinExistence type="predicted"/>
<dbReference type="EMBL" id="AP014968">
    <property type="protein sequence ID" value="BAT16605.1"/>
    <property type="molecule type" value="Genomic_DNA"/>
</dbReference>
<protein>
    <submittedName>
        <fullName evidence="1">Os12g0264500 protein</fullName>
    </submittedName>
</protein>
<organism evidence="1 2">
    <name type="scientific">Oryza sativa subsp. japonica</name>
    <name type="common">Rice</name>
    <dbReference type="NCBI Taxonomy" id="39947"/>
    <lineage>
        <taxon>Eukaryota</taxon>
        <taxon>Viridiplantae</taxon>
        <taxon>Streptophyta</taxon>
        <taxon>Embryophyta</taxon>
        <taxon>Tracheophyta</taxon>
        <taxon>Spermatophyta</taxon>
        <taxon>Magnoliopsida</taxon>
        <taxon>Liliopsida</taxon>
        <taxon>Poales</taxon>
        <taxon>Poaceae</taxon>
        <taxon>BOP clade</taxon>
        <taxon>Oryzoideae</taxon>
        <taxon>Oryzeae</taxon>
        <taxon>Oryzinae</taxon>
        <taxon>Oryza</taxon>
        <taxon>Oryza sativa</taxon>
    </lineage>
</organism>
<sequence>VSSQTFPKHTSLCYSSHSILVPSDANYCSVRHYYLFRPINPLYGFI</sequence>
<keyword evidence="2" id="KW-1185">Reference proteome</keyword>
<dbReference type="Gramene" id="Os12t0264500-04">
    <property type="protein sequence ID" value="Os12t0264500-04"/>
    <property type="gene ID" value="Os12g0264500"/>
</dbReference>
<gene>
    <name evidence="1" type="ordered locus">Os12g0264500</name>
    <name evidence="1" type="ORF">OSNPB_120264500</name>
</gene>